<dbReference type="EMBL" id="JBAMMX010000008">
    <property type="protein sequence ID" value="KAK6934364.1"/>
    <property type="molecule type" value="Genomic_DNA"/>
</dbReference>
<comment type="caution">
    <text evidence="1">The sequence shown here is derived from an EMBL/GenBank/DDBJ whole genome shotgun (WGS) entry which is preliminary data.</text>
</comment>
<organism evidence="1 2">
    <name type="scientific">Dillenia turbinata</name>
    <dbReference type="NCBI Taxonomy" id="194707"/>
    <lineage>
        <taxon>Eukaryota</taxon>
        <taxon>Viridiplantae</taxon>
        <taxon>Streptophyta</taxon>
        <taxon>Embryophyta</taxon>
        <taxon>Tracheophyta</taxon>
        <taxon>Spermatophyta</taxon>
        <taxon>Magnoliopsida</taxon>
        <taxon>eudicotyledons</taxon>
        <taxon>Gunneridae</taxon>
        <taxon>Pentapetalae</taxon>
        <taxon>Dilleniales</taxon>
        <taxon>Dilleniaceae</taxon>
        <taxon>Dillenia</taxon>
    </lineage>
</organism>
<evidence type="ECO:0000313" key="1">
    <source>
        <dbReference type="EMBL" id="KAK6934364.1"/>
    </source>
</evidence>
<reference evidence="1 2" key="1">
    <citation type="submission" date="2023-12" db="EMBL/GenBank/DDBJ databases">
        <title>A high-quality genome assembly for Dillenia turbinata (Dilleniales).</title>
        <authorList>
            <person name="Chanderbali A."/>
        </authorList>
    </citation>
    <scope>NUCLEOTIDE SEQUENCE [LARGE SCALE GENOMIC DNA]</scope>
    <source>
        <strain evidence="1">LSX21</strain>
        <tissue evidence="1">Leaf</tissue>
    </source>
</reference>
<gene>
    <name evidence="1" type="ORF">RJ641_034519</name>
</gene>
<sequence>MISSAQDHLSCSIQALIPVEECLQDNRSSATDNFQGHHHSHLLQQDFLNPKAAQLETVLILTSLPNFAAIMIEKSQNSRFDDLQNSISVHERDFSVSYPCNCPVSYFLVPYSQHNHEDPIDTLLLEETRKAPSLKYLLIAKPCTRHQMNPIKAKSYNPSKIPTFLQFKSNLWYVPKIICQKDIHFKEVIQILPSSKTLASQGCRVHNDRRQSTTNMFTLLGSILSNTGLHGCEDSQFWEWNRLHQNSKPHPQAVKIVSSETRNTQEKAFFLFPNGYVL</sequence>
<dbReference type="Proteomes" id="UP001370490">
    <property type="component" value="Unassembled WGS sequence"/>
</dbReference>
<accession>A0AAN8ZBM5</accession>
<evidence type="ECO:0000313" key="2">
    <source>
        <dbReference type="Proteomes" id="UP001370490"/>
    </source>
</evidence>
<proteinExistence type="predicted"/>
<dbReference type="AlphaFoldDB" id="A0AAN8ZBM5"/>
<keyword evidence="2" id="KW-1185">Reference proteome</keyword>
<protein>
    <submittedName>
        <fullName evidence="1">Uncharacterized protein</fullName>
    </submittedName>
</protein>
<name>A0AAN8ZBM5_9MAGN</name>